<dbReference type="EMBL" id="PDCK01000042">
    <property type="protein sequence ID" value="PRQ36133.1"/>
    <property type="molecule type" value="Genomic_DNA"/>
</dbReference>
<dbReference type="InterPro" id="IPR032867">
    <property type="entry name" value="DYW_dom"/>
</dbReference>
<dbReference type="Gramene" id="PRQ36133">
    <property type="protein sequence ID" value="PRQ36133"/>
    <property type="gene ID" value="RchiOBHm_Chr4g0388071"/>
</dbReference>
<accession>A0A2P6QPP4</accession>
<name>A0A2P6QPP4_ROSCH</name>
<dbReference type="OMA" id="VWEDIVT"/>
<gene>
    <name evidence="3" type="ORF">RchiOBHm_Chr4g0388071</name>
</gene>
<feature type="domain" description="DYW" evidence="2">
    <location>
        <begin position="13"/>
        <end position="105"/>
    </location>
</feature>
<dbReference type="Proteomes" id="UP000238479">
    <property type="component" value="Chromosome 4"/>
</dbReference>
<evidence type="ECO:0000313" key="4">
    <source>
        <dbReference type="Proteomes" id="UP000238479"/>
    </source>
</evidence>
<reference evidence="3 4" key="1">
    <citation type="journal article" date="2018" name="Nat. Genet.">
        <title>The Rosa genome provides new insights in the design of modern roses.</title>
        <authorList>
            <person name="Bendahmane M."/>
        </authorList>
    </citation>
    <scope>NUCLEOTIDE SEQUENCE [LARGE SCALE GENOMIC DNA]</scope>
    <source>
        <strain evidence="4">cv. Old Blush</strain>
    </source>
</reference>
<keyword evidence="4" id="KW-1185">Reference proteome</keyword>
<proteinExistence type="inferred from homology"/>
<dbReference type="AlphaFoldDB" id="A0A2P6QPP4"/>
<dbReference type="STRING" id="74649.A0A2P6QPP4"/>
<protein>
    <submittedName>
        <fullName evidence="3">Putative DYW domain-containing protein</fullName>
    </submittedName>
</protein>
<evidence type="ECO:0000259" key="2">
    <source>
        <dbReference type="Pfam" id="PF14432"/>
    </source>
</evidence>
<organism evidence="3 4">
    <name type="scientific">Rosa chinensis</name>
    <name type="common">China rose</name>
    <dbReference type="NCBI Taxonomy" id="74649"/>
    <lineage>
        <taxon>Eukaryota</taxon>
        <taxon>Viridiplantae</taxon>
        <taxon>Streptophyta</taxon>
        <taxon>Embryophyta</taxon>
        <taxon>Tracheophyta</taxon>
        <taxon>Spermatophyta</taxon>
        <taxon>Magnoliopsida</taxon>
        <taxon>eudicotyledons</taxon>
        <taxon>Gunneridae</taxon>
        <taxon>Pentapetalae</taxon>
        <taxon>rosids</taxon>
        <taxon>fabids</taxon>
        <taxon>Rosales</taxon>
        <taxon>Rosaceae</taxon>
        <taxon>Rosoideae</taxon>
        <taxon>Rosoideae incertae sedis</taxon>
        <taxon>Rosa</taxon>
    </lineage>
</organism>
<sequence length="105" mass="12081">MLQEINSRLRDVGHVPDLDSVPLDVDEKKKEYLLSRHSEKVAIASGFIGRGEGVPICMVKNLRMCCDCHSFAKLVSRIYDREVIVQDNNTFHFFRQGLCSCSDYW</sequence>
<evidence type="ECO:0000256" key="1">
    <source>
        <dbReference type="ARBA" id="ARBA00006643"/>
    </source>
</evidence>
<dbReference type="GO" id="GO:0008270">
    <property type="term" value="F:zinc ion binding"/>
    <property type="evidence" value="ECO:0007669"/>
    <property type="project" value="InterPro"/>
</dbReference>
<comment type="similarity">
    <text evidence="1">Belongs to the PPR family. PCMP-H subfamily.</text>
</comment>
<dbReference type="Pfam" id="PF14432">
    <property type="entry name" value="DYW_deaminase"/>
    <property type="match status" value="1"/>
</dbReference>
<comment type="caution">
    <text evidence="3">The sequence shown here is derived from an EMBL/GenBank/DDBJ whole genome shotgun (WGS) entry which is preliminary data.</text>
</comment>
<evidence type="ECO:0000313" key="3">
    <source>
        <dbReference type="EMBL" id="PRQ36133.1"/>
    </source>
</evidence>